<evidence type="ECO:0000313" key="3">
    <source>
        <dbReference type="EMBL" id="ACS78693.1"/>
    </source>
</evidence>
<evidence type="ECO:0000313" key="4">
    <source>
        <dbReference type="Proteomes" id="UP000002601"/>
    </source>
</evidence>
<dbReference type="STRING" id="526222.Desal_0627"/>
<proteinExistence type="predicted"/>
<feature type="signal peptide" evidence="1">
    <location>
        <begin position="1"/>
        <end position="25"/>
    </location>
</feature>
<protein>
    <submittedName>
        <fullName evidence="3">Extracellular solute-binding protein family 3</fullName>
    </submittedName>
</protein>
<dbReference type="Pfam" id="PF00497">
    <property type="entry name" value="SBP_bac_3"/>
    <property type="match status" value="1"/>
</dbReference>
<dbReference type="Gene3D" id="3.40.190.10">
    <property type="entry name" value="Periplasmic binding protein-like II"/>
    <property type="match status" value="2"/>
</dbReference>
<dbReference type="EMBL" id="CP001649">
    <property type="protein sequence ID" value="ACS78693.1"/>
    <property type="molecule type" value="Genomic_DNA"/>
</dbReference>
<dbReference type="RefSeq" id="WP_015850512.1">
    <property type="nucleotide sequence ID" value="NC_012881.1"/>
</dbReference>
<reference evidence="3 4" key="1">
    <citation type="submission" date="2009-06" db="EMBL/GenBank/DDBJ databases">
        <title>Complete sequence of Desulfovibrio salexigens DSM 2638.</title>
        <authorList>
            <consortium name="US DOE Joint Genome Institute"/>
            <person name="Lucas S."/>
            <person name="Copeland A."/>
            <person name="Lapidus A."/>
            <person name="Glavina del Rio T."/>
            <person name="Tice H."/>
            <person name="Bruce D."/>
            <person name="Goodwin L."/>
            <person name="Pitluck S."/>
            <person name="Munk A.C."/>
            <person name="Brettin T."/>
            <person name="Detter J.C."/>
            <person name="Han C."/>
            <person name="Tapia R."/>
            <person name="Larimer F."/>
            <person name="Land M."/>
            <person name="Hauser L."/>
            <person name="Kyrpides N."/>
            <person name="Anderson I."/>
            <person name="Wall J.D."/>
            <person name="Arkin A.P."/>
            <person name="Dehal P."/>
            <person name="Chivian D."/>
            <person name="Giles B."/>
            <person name="Hazen T.C."/>
        </authorList>
    </citation>
    <scope>NUCLEOTIDE SEQUENCE [LARGE SCALE GENOMIC DNA]</scope>
    <source>
        <strain evidence="4">ATCC 14822 / DSM 2638 / NCIMB 8403 / VKM B-1763</strain>
    </source>
</reference>
<dbReference type="PANTHER" id="PTHR38834">
    <property type="entry name" value="PERIPLASMIC SUBSTRATE BINDING PROTEIN FAMILY 3"/>
    <property type="match status" value="1"/>
</dbReference>
<dbReference type="KEGG" id="dsa:Desal_0627"/>
<feature type="domain" description="Solute-binding protein family 3/N-terminal" evidence="2">
    <location>
        <begin position="31"/>
        <end position="248"/>
    </location>
</feature>
<feature type="chain" id="PRO_5002959912" evidence="1">
    <location>
        <begin position="26"/>
        <end position="252"/>
    </location>
</feature>
<dbReference type="InterPro" id="IPR001638">
    <property type="entry name" value="Solute-binding_3/MltF_N"/>
</dbReference>
<evidence type="ECO:0000259" key="2">
    <source>
        <dbReference type="Pfam" id="PF00497"/>
    </source>
</evidence>
<dbReference type="Proteomes" id="UP000002601">
    <property type="component" value="Chromosome"/>
</dbReference>
<keyword evidence="4" id="KW-1185">Reference proteome</keyword>
<sequence>MLHHMVVFFFAVVSILCFTPSAGLADDCGLRIITELSHPSTIQDDGRLSGFGVEVVEALKKEIGCGATIEVMPWARGYRHLLNHSDVMLFSTARTKERENQFYWIGPIACYKWVFYGLKGVRDKVKTLEDAKNVSGIGVYRNDARAQFLKGKGFTNLEVMDSQEANFKKLLRGRVELVATSNIGVPGFLSKDLELRKSAVPILTFHSVKLYLAISKSTDKEKVLRWQKAFKTLMDRGTIRKIQEKWIESCPE</sequence>
<organism evidence="3 4">
    <name type="scientific">Maridesulfovibrio salexigens (strain ATCC 14822 / DSM 2638 / NCIMB 8403 / VKM B-1763)</name>
    <name type="common">Desulfovibrio salexigens</name>
    <dbReference type="NCBI Taxonomy" id="526222"/>
    <lineage>
        <taxon>Bacteria</taxon>
        <taxon>Pseudomonadati</taxon>
        <taxon>Thermodesulfobacteriota</taxon>
        <taxon>Desulfovibrionia</taxon>
        <taxon>Desulfovibrionales</taxon>
        <taxon>Desulfovibrionaceae</taxon>
        <taxon>Maridesulfovibrio</taxon>
    </lineage>
</organism>
<evidence type="ECO:0000256" key="1">
    <source>
        <dbReference type="SAM" id="SignalP"/>
    </source>
</evidence>
<dbReference type="HOGENOM" id="CLU_064076_1_2_7"/>
<dbReference type="eggNOG" id="COG0834">
    <property type="taxonomic scope" value="Bacteria"/>
</dbReference>
<dbReference type="SUPFAM" id="SSF53850">
    <property type="entry name" value="Periplasmic binding protein-like II"/>
    <property type="match status" value="1"/>
</dbReference>
<dbReference type="PANTHER" id="PTHR38834:SF3">
    <property type="entry name" value="SOLUTE-BINDING PROTEIN FAMILY 3_N-TERMINAL DOMAIN-CONTAINING PROTEIN"/>
    <property type="match status" value="1"/>
</dbReference>
<keyword evidence="1" id="KW-0732">Signal</keyword>
<dbReference type="AlphaFoldDB" id="C6BYA2"/>
<accession>C6BYA2</accession>
<gene>
    <name evidence="3" type="ordered locus">Desal_0627</name>
</gene>
<name>C6BYA2_MARSD</name>